<accession>A0A8T1RMJ9</accession>
<keyword evidence="3" id="KW-1185">Reference proteome</keyword>
<proteinExistence type="predicted"/>
<comment type="caution">
    <text evidence="2">The sequence shown here is derived from an EMBL/GenBank/DDBJ whole genome shotgun (WGS) entry which is preliminary data.</text>
</comment>
<dbReference type="EMBL" id="CM031809">
    <property type="protein sequence ID" value="KAG6667885.1"/>
    <property type="molecule type" value="Genomic_DNA"/>
</dbReference>
<reference evidence="2" key="1">
    <citation type="submission" date="2020-12" db="EMBL/GenBank/DDBJ databases">
        <title>WGS assembly of Carya illinoinensis cv. Pawnee.</title>
        <authorList>
            <person name="Platts A."/>
            <person name="Shu S."/>
            <person name="Wright S."/>
            <person name="Barry K."/>
            <person name="Edger P."/>
            <person name="Pires J.C."/>
            <person name="Schmutz J."/>
        </authorList>
    </citation>
    <scope>NUCLEOTIDE SEQUENCE</scope>
    <source>
        <tissue evidence="2">Leaf</tissue>
    </source>
</reference>
<protein>
    <recommendedName>
        <fullName evidence="1">Reverse transcriptase zinc-binding domain-containing protein</fullName>
    </recommendedName>
</protein>
<evidence type="ECO:0000259" key="1">
    <source>
        <dbReference type="Pfam" id="PF13966"/>
    </source>
</evidence>
<dbReference type="Proteomes" id="UP000811609">
    <property type="component" value="Chromosome 1"/>
</dbReference>
<name>A0A8T1RMJ9_CARIL</name>
<gene>
    <name evidence="2" type="ORF">CIPAW_01G131800</name>
</gene>
<evidence type="ECO:0000313" key="3">
    <source>
        <dbReference type="Proteomes" id="UP000811609"/>
    </source>
</evidence>
<dbReference type="AlphaFoldDB" id="A0A8T1RMJ9"/>
<feature type="domain" description="Reverse transcriptase zinc-binding" evidence="1">
    <location>
        <begin position="127"/>
        <end position="197"/>
    </location>
</feature>
<dbReference type="InterPro" id="IPR026960">
    <property type="entry name" value="RVT-Znf"/>
</dbReference>
<sequence length="240" mass="27434">MVEGLKLLKEGVVWRIGNGCSVNVWKDRWLPKPISLATTNKPNGTNGVNWVSELTDLVSKSWNYSTLNKYFSQQEIDHIKAIPISLGNREDILTWVGLKMAFSLYRVYHLHREISSLLESGSSKDHALCENWQSIWRLKVPNVVRNFLWGASSEALPIMDNLQRRKVSEHFLCPICQIERETSGHTLWGCSAAKDVWGQASIKIMKMSMQCDQFRDIWAHLTEKLPKAELELAGLTARLL</sequence>
<evidence type="ECO:0000313" key="2">
    <source>
        <dbReference type="EMBL" id="KAG6667885.1"/>
    </source>
</evidence>
<dbReference type="Pfam" id="PF13966">
    <property type="entry name" value="zf-RVT"/>
    <property type="match status" value="1"/>
</dbReference>
<organism evidence="2 3">
    <name type="scientific">Carya illinoinensis</name>
    <name type="common">Pecan</name>
    <dbReference type="NCBI Taxonomy" id="32201"/>
    <lineage>
        <taxon>Eukaryota</taxon>
        <taxon>Viridiplantae</taxon>
        <taxon>Streptophyta</taxon>
        <taxon>Embryophyta</taxon>
        <taxon>Tracheophyta</taxon>
        <taxon>Spermatophyta</taxon>
        <taxon>Magnoliopsida</taxon>
        <taxon>eudicotyledons</taxon>
        <taxon>Gunneridae</taxon>
        <taxon>Pentapetalae</taxon>
        <taxon>rosids</taxon>
        <taxon>fabids</taxon>
        <taxon>Fagales</taxon>
        <taxon>Juglandaceae</taxon>
        <taxon>Carya</taxon>
    </lineage>
</organism>